<keyword evidence="8" id="KW-1185">Reference proteome</keyword>
<dbReference type="Pfam" id="PF14996">
    <property type="entry name" value="RMP"/>
    <property type="match status" value="1"/>
</dbReference>
<dbReference type="PANTHER" id="PTHR33958:SF1">
    <property type="entry name" value="CILIA- AND FLAGELLA-ASSOCIATED PROTEIN 418"/>
    <property type="match status" value="1"/>
</dbReference>
<sequence length="196" mass="21411">MDLQDLLDEVESVIQDRPPATKRISSVTTTSGSGSTSSSSSYSASGPVSKKKTSSNELDDLLDMIKDDNDGSTAAAVHPARFQSNNNQRREDYSAFASKCSASSTQEFRVGGTKKACSNLRCNDCDFTVVQFSGKAWTTDADYMFFRENVPNETRLRARMDIAPDSTAYACQCKWLSVDAPSRVDACRVKWACAGH</sequence>
<evidence type="ECO:0000256" key="5">
    <source>
        <dbReference type="ARBA" id="ARBA00026215"/>
    </source>
</evidence>
<comment type="caution">
    <text evidence="7">The sequence shown here is derived from an EMBL/GenBank/DDBJ whole genome shotgun (WGS) entry which is preliminary data.</text>
</comment>
<comment type="function">
    <text evidence="4">May be involved in photoreceptor outer segment disk morphogenesis.</text>
</comment>
<evidence type="ECO:0000256" key="2">
    <source>
        <dbReference type="ARBA" id="ARBA00004496"/>
    </source>
</evidence>
<dbReference type="AlphaFoldDB" id="A0AAD5L7J2"/>
<dbReference type="GO" id="GO:0005829">
    <property type="term" value="C:cytosol"/>
    <property type="evidence" value="ECO:0007669"/>
    <property type="project" value="TreeGrafter"/>
</dbReference>
<name>A0AAD5L7J2_PYTIN</name>
<comment type="subcellular location">
    <subcellularLocation>
        <location evidence="2">Cytoplasm</location>
    </subcellularLocation>
    <subcellularLocation>
        <location evidence="1">Photoreceptor inner segment</location>
    </subcellularLocation>
</comment>
<evidence type="ECO:0000256" key="3">
    <source>
        <dbReference type="ARBA" id="ARBA00022490"/>
    </source>
</evidence>
<evidence type="ECO:0000313" key="8">
    <source>
        <dbReference type="Proteomes" id="UP001209570"/>
    </source>
</evidence>
<protein>
    <recommendedName>
        <fullName evidence="5">Cilia- and flagella-associated protein 418</fullName>
    </recommendedName>
</protein>
<feature type="compositionally biased region" description="Low complexity" evidence="6">
    <location>
        <begin position="25"/>
        <end position="48"/>
    </location>
</feature>
<evidence type="ECO:0000256" key="6">
    <source>
        <dbReference type="SAM" id="MobiDB-lite"/>
    </source>
</evidence>
<reference evidence="7" key="1">
    <citation type="submission" date="2021-12" db="EMBL/GenBank/DDBJ databases">
        <title>Prjna785345.</title>
        <authorList>
            <person name="Rujirawat T."/>
            <person name="Krajaejun T."/>
        </authorList>
    </citation>
    <scope>NUCLEOTIDE SEQUENCE</scope>
    <source>
        <strain evidence="7">Pi057C3</strain>
    </source>
</reference>
<dbReference type="InterPro" id="IPR029239">
    <property type="entry name" value="CFAP418"/>
</dbReference>
<dbReference type="PANTHER" id="PTHR33958">
    <property type="entry name" value="PROTEIN C8ORF37"/>
    <property type="match status" value="1"/>
</dbReference>
<evidence type="ECO:0000256" key="4">
    <source>
        <dbReference type="ARBA" id="ARBA00024819"/>
    </source>
</evidence>
<evidence type="ECO:0000256" key="1">
    <source>
        <dbReference type="ARBA" id="ARBA00004437"/>
    </source>
</evidence>
<feature type="compositionally biased region" description="Acidic residues" evidence="6">
    <location>
        <begin position="1"/>
        <end position="11"/>
    </location>
</feature>
<dbReference type="EMBL" id="JAKCXM010000728">
    <property type="protein sequence ID" value="KAJ0392076.1"/>
    <property type="molecule type" value="Genomic_DNA"/>
</dbReference>
<proteinExistence type="predicted"/>
<dbReference type="Proteomes" id="UP001209570">
    <property type="component" value="Unassembled WGS sequence"/>
</dbReference>
<gene>
    <name evidence="7" type="ORF">P43SY_008813</name>
</gene>
<keyword evidence="3" id="KW-0963">Cytoplasm</keyword>
<feature type="region of interest" description="Disordered" evidence="6">
    <location>
        <begin position="1"/>
        <end position="55"/>
    </location>
</feature>
<evidence type="ECO:0000313" key="7">
    <source>
        <dbReference type="EMBL" id="KAJ0392076.1"/>
    </source>
</evidence>
<accession>A0AAD5L7J2</accession>
<organism evidence="7 8">
    <name type="scientific">Pythium insidiosum</name>
    <name type="common">Pythiosis disease agent</name>
    <dbReference type="NCBI Taxonomy" id="114742"/>
    <lineage>
        <taxon>Eukaryota</taxon>
        <taxon>Sar</taxon>
        <taxon>Stramenopiles</taxon>
        <taxon>Oomycota</taxon>
        <taxon>Peronosporomycetes</taxon>
        <taxon>Pythiales</taxon>
        <taxon>Pythiaceae</taxon>
        <taxon>Pythium</taxon>
    </lineage>
</organism>